<dbReference type="InterPro" id="IPR050281">
    <property type="entry name" value="Flavin_monoamine_oxidase"/>
</dbReference>
<dbReference type="EC" id="1.13.12.3" evidence="3"/>
<evidence type="ECO:0000256" key="3">
    <source>
        <dbReference type="ARBA" id="ARBA00012535"/>
    </source>
</evidence>
<evidence type="ECO:0000256" key="5">
    <source>
        <dbReference type="ARBA" id="ARBA00023070"/>
    </source>
</evidence>
<sequence>MAAGSPETAHAPDYRPPLGPLPETPDVVVIGAGAAGIAAARTLLAAGLKVAVLEARNRVGGRAWTVALRGHPVDLGAHWLHAGPINPLVALGRERGERLRRAPQQGHTWMAGRPALATEARASALAFDRADQAMTGGAGKGGEDRPAASALPVGLGPWGARVAQVHGLVSGRALEEVSLHDFPSMEYGDNFFIAGGYGNYLARLAAGLPIRLSAPVRRIDWSGQGVRVEMEDGTRLQAKAAIVTVPMMVLRDGPAFTPPLPNTVRAAIDGFVTGIYEHAVLHWPSSPFKGRDRLAGFHGRRRSPAGLLTRIDGTPFHFYELDVNEAAAIDAAGGGPDAIRRHVRAVLAEQVGRARVRDLRIPAISAWRHDPYARGSWAVVPPGHADARITLRDGIGGKIWFAGEALSREQWGTVGGAYEQGVRAAEAAGKAVRPDVQP</sequence>
<evidence type="ECO:0000313" key="9">
    <source>
        <dbReference type="EMBL" id="MDQ0441905.1"/>
    </source>
</evidence>
<evidence type="ECO:0000256" key="6">
    <source>
        <dbReference type="ARBA" id="ARBA00047321"/>
    </source>
</evidence>
<feature type="region of interest" description="Disordered" evidence="7">
    <location>
        <begin position="1"/>
        <end position="20"/>
    </location>
</feature>
<evidence type="ECO:0000256" key="1">
    <source>
        <dbReference type="ARBA" id="ARBA00004814"/>
    </source>
</evidence>
<accession>A0ABU0HHV3</accession>
<dbReference type="Gene3D" id="3.50.50.60">
    <property type="entry name" value="FAD/NAD(P)-binding domain"/>
    <property type="match status" value="2"/>
</dbReference>
<dbReference type="PANTHER" id="PTHR10742:SF410">
    <property type="entry name" value="LYSINE-SPECIFIC HISTONE DEMETHYLASE 2"/>
    <property type="match status" value="1"/>
</dbReference>
<dbReference type="PANTHER" id="PTHR10742">
    <property type="entry name" value="FLAVIN MONOAMINE OXIDASE"/>
    <property type="match status" value="1"/>
</dbReference>
<feature type="domain" description="Amine oxidase" evidence="8">
    <location>
        <begin position="179"/>
        <end position="427"/>
    </location>
</feature>
<dbReference type="SUPFAM" id="SSF51905">
    <property type="entry name" value="FAD/NAD(P)-binding domain"/>
    <property type="match status" value="1"/>
</dbReference>
<comment type="catalytic activity">
    <reaction evidence="6">
        <text>L-tryptophan + O2 = indole-3-acetamide + CO2 + H2O</text>
        <dbReference type="Rhea" id="RHEA:16165"/>
        <dbReference type="ChEBI" id="CHEBI:15377"/>
        <dbReference type="ChEBI" id="CHEBI:15379"/>
        <dbReference type="ChEBI" id="CHEBI:16031"/>
        <dbReference type="ChEBI" id="CHEBI:16526"/>
        <dbReference type="ChEBI" id="CHEBI:57912"/>
        <dbReference type="EC" id="1.13.12.3"/>
    </reaction>
</comment>
<evidence type="ECO:0000256" key="2">
    <source>
        <dbReference type="ARBA" id="ARBA00005833"/>
    </source>
</evidence>
<proteinExistence type="inferred from homology"/>
<dbReference type="EMBL" id="JAUSVV010000002">
    <property type="protein sequence ID" value="MDQ0441905.1"/>
    <property type="molecule type" value="Genomic_DNA"/>
</dbReference>
<keyword evidence="5" id="KW-0073">Auxin biosynthesis</keyword>
<dbReference type="RefSeq" id="WP_238249974.1">
    <property type="nucleotide sequence ID" value="NZ_BPQX01000036.1"/>
</dbReference>
<dbReference type="InterPro" id="IPR002937">
    <property type="entry name" value="Amino_oxidase"/>
</dbReference>
<comment type="caution">
    <text evidence="9">The sequence shown here is derived from an EMBL/GenBank/DDBJ whole genome shotgun (WGS) entry which is preliminary data.</text>
</comment>
<keyword evidence="10" id="KW-1185">Reference proteome</keyword>
<dbReference type="InterPro" id="IPR036188">
    <property type="entry name" value="FAD/NAD-bd_sf"/>
</dbReference>
<evidence type="ECO:0000259" key="8">
    <source>
        <dbReference type="Pfam" id="PF01593"/>
    </source>
</evidence>
<evidence type="ECO:0000256" key="7">
    <source>
        <dbReference type="SAM" id="MobiDB-lite"/>
    </source>
</evidence>
<organism evidence="9 10">
    <name type="scientific">Methylobacterium persicinum</name>
    <dbReference type="NCBI Taxonomy" id="374426"/>
    <lineage>
        <taxon>Bacteria</taxon>
        <taxon>Pseudomonadati</taxon>
        <taxon>Pseudomonadota</taxon>
        <taxon>Alphaproteobacteria</taxon>
        <taxon>Hyphomicrobiales</taxon>
        <taxon>Methylobacteriaceae</taxon>
        <taxon>Methylobacterium</taxon>
    </lineage>
</organism>
<evidence type="ECO:0000256" key="4">
    <source>
        <dbReference type="ARBA" id="ARBA00017871"/>
    </source>
</evidence>
<feature type="domain" description="Amine oxidase" evidence="8">
    <location>
        <begin position="35"/>
        <end position="86"/>
    </location>
</feature>
<protein>
    <recommendedName>
        <fullName evidence="4">Tryptophan 2-monooxygenase</fullName>
        <ecNumber evidence="3">1.13.12.3</ecNumber>
    </recommendedName>
</protein>
<dbReference type="PRINTS" id="PR00420">
    <property type="entry name" value="RNGMNOXGNASE"/>
</dbReference>
<reference evidence="9 10" key="1">
    <citation type="submission" date="2023-07" db="EMBL/GenBank/DDBJ databases">
        <title>Genomic Encyclopedia of Type Strains, Phase IV (KMG-IV): sequencing the most valuable type-strain genomes for metagenomic binning, comparative biology and taxonomic classification.</title>
        <authorList>
            <person name="Goeker M."/>
        </authorList>
    </citation>
    <scope>NUCLEOTIDE SEQUENCE [LARGE SCALE GENOMIC DNA]</scope>
    <source>
        <strain evidence="9 10">DSM 19562</strain>
    </source>
</reference>
<comment type="similarity">
    <text evidence="2">Belongs to the tryptophan 2-monooxygenase family.</text>
</comment>
<name>A0ABU0HHV3_9HYPH</name>
<gene>
    <name evidence="9" type="ORF">QO016_001388</name>
</gene>
<comment type="pathway">
    <text evidence="1">Plant hormone metabolism; auxin biosynthesis.</text>
</comment>
<evidence type="ECO:0000313" key="10">
    <source>
        <dbReference type="Proteomes" id="UP001236369"/>
    </source>
</evidence>
<dbReference type="Proteomes" id="UP001236369">
    <property type="component" value="Unassembled WGS sequence"/>
</dbReference>
<dbReference type="Pfam" id="PF01593">
    <property type="entry name" value="Amino_oxidase"/>
    <property type="match status" value="2"/>
</dbReference>